<comment type="caution">
    <text evidence="1">The sequence shown here is derived from an EMBL/GenBank/DDBJ whole genome shotgun (WGS) entry which is preliminary data.</text>
</comment>
<dbReference type="AlphaFoldDB" id="A0A067W6M7"/>
<dbReference type="CDD" id="cd00565">
    <property type="entry name" value="Ubl_ThiS"/>
    <property type="match status" value="1"/>
</dbReference>
<dbReference type="InterPro" id="IPR016155">
    <property type="entry name" value="Mopterin_synth/thiamin_S_b"/>
</dbReference>
<dbReference type="PATRIC" id="fig|1134510.3.peg.815"/>
<reference evidence="1 2" key="1">
    <citation type="submission" date="2012-04" db="EMBL/GenBank/DDBJ databases">
        <title>The Genome Sequence of Bartonella koehlerae C-29.</title>
        <authorList>
            <consortium name="The Broad Institute Genome Sequencing Platform"/>
            <consortium name="The Broad Institute Genome Sequencing Center for Infectious Disease"/>
            <person name="Feldgarden M."/>
            <person name="Kirby J."/>
            <person name="Kosoy M."/>
            <person name="Birtles R."/>
            <person name="Probert W.S."/>
            <person name="Chiaraviglio L."/>
            <person name="Walker B."/>
            <person name="Young S.K."/>
            <person name="Zeng Q."/>
            <person name="Gargeya S."/>
            <person name="Fitzgerald M."/>
            <person name="Haas B."/>
            <person name="Abouelleil A."/>
            <person name="Alvarado L."/>
            <person name="Arachchi H.M."/>
            <person name="Berlin A.M."/>
            <person name="Chapman S.B."/>
            <person name="Goldberg J."/>
            <person name="Griggs A."/>
            <person name="Gujja S."/>
            <person name="Hansen M."/>
            <person name="Howarth C."/>
            <person name="Imamovic A."/>
            <person name="Larimer J."/>
            <person name="McCowen C."/>
            <person name="Montmayeur A."/>
            <person name="Murphy C."/>
            <person name="Neiman D."/>
            <person name="Pearson M."/>
            <person name="Priest M."/>
            <person name="Roberts A."/>
            <person name="Saif S."/>
            <person name="Shea T."/>
            <person name="Sisk P."/>
            <person name="Sykes S."/>
            <person name="Wortman J."/>
            <person name="Nusbaum C."/>
            <person name="Birren B."/>
        </authorList>
    </citation>
    <scope>NUCLEOTIDE SEQUENCE [LARGE SCALE GENOMIC DNA]</scope>
    <source>
        <strain evidence="1 2">C-29</strain>
    </source>
</reference>
<dbReference type="RefSeq" id="WP_034458817.1">
    <property type="nucleotide sequence ID" value="NZ_CADEAH010000003.1"/>
</dbReference>
<proteinExistence type="predicted"/>
<dbReference type="eggNOG" id="COG2104">
    <property type="taxonomic scope" value="Bacteria"/>
</dbReference>
<keyword evidence="2" id="KW-1185">Reference proteome</keyword>
<dbReference type="EMBL" id="AHPL01000007">
    <property type="protein sequence ID" value="KEC55424.1"/>
    <property type="molecule type" value="Genomic_DNA"/>
</dbReference>
<dbReference type="OrthoDB" id="197113at2"/>
<dbReference type="PANTHER" id="PTHR34472:SF1">
    <property type="entry name" value="SULFUR CARRIER PROTEIN THIS"/>
    <property type="match status" value="1"/>
</dbReference>
<dbReference type="Proteomes" id="UP000027015">
    <property type="component" value="Unassembled WGS sequence"/>
</dbReference>
<dbReference type="InterPro" id="IPR012675">
    <property type="entry name" value="Beta-grasp_dom_sf"/>
</dbReference>
<protein>
    <submittedName>
        <fullName evidence="1">Thiamine biosynthesis protein ThiS</fullName>
    </submittedName>
</protein>
<dbReference type="InterPro" id="IPR003749">
    <property type="entry name" value="ThiS/MoaD-like"/>
</dbReference>
<dbReference type="STRING" id="1134510.O9A_00704"/>
<dbReference type="Pfam" id="PF02597">
    <property type="entry name" value="ThiS"/>
    <property type="match status" value="1"/>
</dbReference>
<gene>
    <name evidence="1" type="ORF">O9A_00704</name>
</gene>
<dbReference type="Gene3D" id="3.10.20.30">
    <property type="match status" value="1"/>
</dbReference>
<dbReference type="InterPro" id="IPR010035">
    <property type="entry name" value="Thi_S"/>
</dbReference>
<dbReference type="PANTHER" id="PTHR34472">
    <property type="entry name" value="SULFUR CARRIER PROTEIN THIS"/>
    <property type="match status" value="1"/>
</dbReference>
<organism evidence="1 2">
    <name type="scientific">Bartonella koehlerae C-29</name>
    <dbReference type="NCBI Taxonomy" id="1134510"/>
    <lineage>
        <taxon>Bacteria</taxon>
        <taxon>Pseudomonadati</taxon>
        <taxon>Pseudomonadota</taxon>
        <taxon>Alphaproteobacteria</taxon>
        <taxon>Hyphomicrobiales</taxon>
        <taxon>Bartonellaceae</taxon>
        <taxon>Bartonella</taxon>
    </lineage>
</organism>
<dbReference type="NCBIfam" id="TIGR01683">
    <property type="entry name" value="thiS"/>
    <property type="match status" value="1"/>
</dbReference>
<dbReference type="HOGENOM" id="CLU_174611_2_0_5"/>
<dbReference type="SUPFAM" id="SSF54285">
    <property type="entry name" value="MoaD/ThiS"/>
    <property type="match status" value="1"/>
</dbReference>
<sequence length="65" mass="7204">MKIFVNGETIETEVITLNLLLEELGYEGNWLATAVNAEVIPIDARSRCVLNEEDKIEILSPMQGG</sequence>
<evidence type="ECO:0000313" key="2">
    <source>
        <dbReference type="Proteomes" id="UP000027015"/>
    </source>
</evidence>
<name>A0A067W6M7_9HYPH</name>
<evidence type="ECO:0000313" key="1">
    <source>
        <dbReference type="EMBL" id="KEC55424.1"/>
    </source>
</evidence>
<accession>A0A067W6M7</accession>